<sequence>MNYPRIYSLSTVGVIKHYNQDYLLHNVRTDFTGSNGIGKSIIADLIQLIFITDKDKIVFGTDSLKKDKRLISTLPYHTSDAYVFMNIEFKKDQFITIGVNIPNKKSRPLKSFWALNKAYKIEDNIDISELVIPKQKLLTFKDFIKNDEIPDIEKLMVNLREDKGVYLKHFTFKEQKLDFYKFLYDKKIMPINLANEDNLKTFAKIIQSFSKAKTLDTDNDSSLKDFLFENDNELFQNQYETHKKDLEKLISDYKVLDNLIIELNRKQKDLTNLKVLEEKLNEHKLTYFTLKYCDSKQERFRIEKVKKYLEEKLGADRKRFDTLKKSLKEENKEALKITKKLENSNLLLGKMLEYEEIVEEMSDLNKEVTTLSKIQIPKLKNETKYSVTVNIEDYHTSEIKRRIDHFTPIYLQYASLSEIYKKIEKQSNAIAKAKNDFAEKTSAIKNTIELLSLNKKDSLFSKLLNEGNELTEGQETILFNLLSTALTKKPNDISSGTLVVENTTVLNTKNIEYDKVNNGYWFKTGQLSQFVQKTKSKRMFQDKETLVAAAKHKKDELREELEHINLKLSNIEAFEKGQPYEENIVNDYLKKADDKIKDYSAFNELKLCAGIIQNLSKKLKSLNNSIEEKEKNLAKITLKKSLGITQNNISDKVIEQNNAIQFLKETQSTLTTKILKDSTEQQMLEKYIPRQEGDLEKTKTEFESATSTLQSDLDKLKKHYPDFDIESLKKSETNQNDLNSLEEKYSKANVNFVTDYRSTVRSYPDIEEDVEIKEQLENSMFSFKVLERILLGASVGYLDNIPESLNESNRQRFSMMDSIYEAMLKIFKHTRGRYDHYETTIADLNTFFKGKKIGGKYYFQIKFKPLQSFSIDWVNALQSSSQKVYQEGQLPFGNSVEQFVEDFFQKATNYSERIKMADLLNPKSYFELDTKFTDNNNVEKPGSTGESYAAIVLLGIGRLSIVEEKKRPGIRFLILEEISNLDRTNFNAFPDIAKEFGYQIITMTPKPYGSDSTDGWYLYHLIEGKDNPEINYPTPNSFFKTNENKEDLKTYLESTNN</sequence>
<dbReference type="InterPro" id="IPR007406">
    <property type="entry name" value="MukB_N_dom"/>
</dbReference>
<dbReference type="EMBL" id="JAVJIU010000004">
    <property type="protein sequence ID" value="MDR5591659.1"/>
    <property type="molecule type" value="Genomic_DNA"/>
</dbReference>
<dbReference type="Proteomes" id="UP001257234">
    <property type="component" value="Unassembled WGS sequence"/>
</dbReference>
<reference evidence="4" key="1">
    <citation type="submission" date="2023-07" db="EMBL/GenBank/DDBJ databases">
        <title>Christiangramia sp. SM2212., a novel bacterium of the family Flavobacteriaceae isolated from the sea sediment.</title>
        <authorList>
            <person name="Wang J."/>
            <person name="Zhang X."/>
        </authorList>
    </citation>
    <scope>NUCLEOTIDE SEQUENCE [LARGE SCALE GENOMIC DNA]</scope>
    <source>
        <strain evidence="4">SM2212</strain>
    </source>
</reference>
<protein>
    <recommendedName>
        <fullName evidence="2">MukB N-terminal domain-containing protein</fullName>
    </recommendedName>
</protein>
<feature type="domain" description="MukB N-terminal" evidence="2">
    <location>
        <begin position="14"/>
        <end position="231"/>
    </location>
</feature>
<dbReference type="RefSeq" id="WP_309562517.1">
    <property type="nucleotide sequence ID" value="NZ_JAVJIU010000004.1"/>
</dbReference>
<gene>
    <name evidence="3" type="ORF">RE431_13510</name>
</gene>
<feature type="coiled-coil region" evidence="1">
    <location>
        <begin position="540"/>
        <end position="574"/>
    </location>
</feature>
<keyword evidence="1" id="KW-0175">Coiled coil</keyword>
<name>A0ABU1ETD0_9FLAO</name>
<dbReference type="Pfam" id="PF04310">
    <property type="entry name" value="MukB"/>
    <property type="match status" value="1"/>
</dbReference>
<dbReference type="Gene3D" id="3.40.1140.10">
    <property type="match status" value="1"/>
</dbReference>
<comment type="caution">
    <text evidence="3">The sequence shown here is derived from an EMBL/GenBank/DDBJ whole genome shotgun (WGS) entry which is preliminary data.</text>
</comment>
<keyword evidence="4" id="KW-1185">Reference proteome</keyword>
<evidence type="ECO:0000256" key="1">
    <source>
        <dbReference type="SAM" id="Coils"/>
    </source>
</evidence>
<accession>A0ABU1ETD0</accession>
<organism evidence="3 4">
    <name type="scientific">Christiangramia sediminicola</name>
    <dbReference type="NCBI Taxonomy" id="3073267"/>
    <lineage>
        <taxon>Bacteria</taxon>
        <taxon>Pseudomonadati</taxon>
        <taxon>Bacteroidota</taxon>
        <taxon>Flavobacteriia</taxon>
        <taxon>Flavobacteriales</taxon>
        <taxon>Flavobacteriaceae</taxon>
        <taxon>Christiangramia</taxon>
    </lineage>
</organism>
<feature type="coiled-coil region" evidence="1">
    <location>
        <begin position="612"/>
        <end position="639"/>
    </location>
</feature>
<feature type="coiled-coil region" evidence="1">
    <location>
        <begin position="324"/>
        <end position="374"/>
    </location>
</feature>
<evidence type="ECO:0000313" key="4">
    <source>
        <dbReference type="Proteomes" id="UP001257234"/>
    </source>
</evidence>
<evidence type="ECO:0000313" key="3">
    <source>
        <dbReference type="EMBL" id="MDR5591659.1"/>
    </source>
</evidence>
<feature type="coiled-coil region" evidence="1">
    <location>
        <begin position="232"/>
        <end position="276"/>
    </location>
</feature>
<evidence type="ECO:0000259" key="2">
    <source>
        <dbReference type="Pfam" id="PF04310"/>
    </source>
</evidence>
<proteinExistence type="predicted"/>